<dbReference type="GO" id="GO:0005829">
    <property type="term" value="C:cytosol"/>
    <property type="evidence" value="ECO:0007669"/>
    <property type="project" value="TreeGrafter"/>
</dbReference>
<dbReference type="RefSeq" id="WP_188392187.1">
    <property type="nucleotide sequence ID" value="NZ_BMEV01000033.1"/>
</dbReference>
<dbReference type="InterPro" id="IPR022496">
    <property type="entry name" value="T6A_TsaB"/>
</dbReference>
<dbReference type="NCBIfam" id="TIGR03725">
    <property type="entry name" value="T6A_YeaZ"/>
    <property type="match status" value="1"/>
</dbReference>
<proteinExistence type="predicted"/>
<dbReference type="GO" id="GO:0002949">
    <property type="term" value="P:tRNA threonylcarbamoyladenosine modification"/>
    <property type="evidence" value="ECO:0007669"/>
    <property type="project" value="InterPro"/>
</dbReference>
<accession>A0A8J2TNI0</accession>
<keyword evidence="3" id="KW-1185">Reference proteome</keyword>
<dbReference type="InterPro" id="IPR000905">
    <property type="entry name" value="Gcp-like_dom"/>
</dbReference>
<organism evidence="2 3">
    <name type="scientific">Compostibacillus humi</name>
    <dbReference type="NCBI Taxonomy" id="1245525"/>
    <lineage>
        <taxon>Bacteria</taxon>
        <taxon>Bacillati</taxon>
        <taxon>Bacillota</taxon>
        <taxon>Bacilli</taxon>
        <taxon>Bacillales</taxon>
        <taxon>Bacillaceae</taxon>
        <taxon>Compostibacillus</taxon>
    </lineage>
</organism>
<dbReference type="PANTHER" id="PTHR11735">
    <property type="entry name" value="TRNA N6-ADENOSINE THREONYLCARBAMOYLTRANSFERASE"/>
    <property type="match status" value="1"/>
</dbReference>
<reference evidence="2" key="1">
    <citation type="journal article" date="2014" name="Int. J. Syst. Evol. Microbiol.">
        <title>Complete genome sequence of Corynebacterium casei LMG S-19264T (=DSM 44701T), isolated from a smear-ripened cheese.</title>
        <authorList>
            <consortium name="US DOE Joint Genome Institute (JGI-PGF)"/>
            <person name="Walter F."/>
            <person name="Albersmeier A."/>
            <person name="Kalinowski J."/>
            <person name="Ruckert C."/>
        </authorList>
    </citation>
    <scope>NUCLEOTIDE SEQUENCE</scope>
    <source>
        <strain evidence="2">CGMCC 1.12360</strain>
    </source>
</reference>
<gene>
    <name evidence="2" type="ORF">GCM10010978_19170</name>
</gene>
<comment type="caution">
    <text evidence="2">The sequence shown here is derived from an EMBL/GenBank/DDBJ whole genome shotgun (WGS) entry which is preliminary data.</text>
</comment>
<dbReference type="Proteomes" id="UP000602050">
    <property type="component" value="Unassembled WGS sequence"/>
</dbReference>
<protein>
    <submittedName>
        <fullName evidence="2">tRNA (Adenosine(37)-N6)-threonylcarbamoyltransferase complex dimerization subunit type 1 TsaB</fullName>
    </submittedName>
</protein>
<name>A0A8J2TNI0_9BACI</name>
<dbReference type="Gene3D" id="3.30.420.40">
    <property type="match status" value="2"/>
</dbReference>
<dbReference type="CDD" id="cd24032">
    <property type="entry name" value="ASKHA_NBD_TsaB"/>
    <property type="match status" value="1"/>
</dbReference>
<dbReference type="InterPro" id="IPR043129">
    <property type="entry name" value="ATPase_NBD"/>
</dbReference>
<feature type="domain" description="Gcp-like" evidence="1">
    <location>
        <begin position="33"/>
        <end position="154"/>
    </location>
</feature>
<reference evidence="2" key="2">
    <citation type="submission" date="2020-09" db="EMBL/GenBank/DDBJ databases">
        <authorList>
            <person name="Sun Q."/>
            <person name="Zhou Y."/>
        </authorList>
    </citation>
    <scope>NUCLEOTIDE SEQUENCE</scope>
    <source>
        <strain evidence="2">CGMCC 1.12360</strain>
    </source>
</reference>
<evidence type="ECO:0000313" key="3">
    <source>
        <dbReference type="Proteomes" id="UP000602050"/>
    </source>
</evidence>
<dbReference type="PANTHER" id="PTHR11735:SF11">
    <property type="entry name" value="TRNA THREONYLCARBAMOYLADENOSINE BIOSYNTHESIS PROTEIN TSAB"/>
    <property type="match status" value="1"/>
</dbReference>
<dbReference type="Pfam" id="PF00814">
    <property type="entry name" value="TsaD"/>
    <property type="match status" value="1"/>
</dbReference>
<dbReference type="SUPFAM" id="SSF53067">
    <property type="entry name" value="Actin-like ATPase domain"/>
    <property type="match status" value="2"/>
</dbReference>
<dbReference type="EMBL" id="BMEV01000033">
    <property type="protein sequence ID" value="GFZ77797.1"/>
    <property type="molecule type" value="Genomic_DNA"/>
</dbReference>
<evidence type="ECO:0000313" key="2">
    <source>
        <dbReference type="EMBL" id="GFZ77797.1"/>
    </source>
</evidence>
<sequence length="231" mass="25916">MNILAMDTSTQVMGVSILKNNEIRTEIVTNIPKNHSVRLMPAIEQAMNLVGLEPKELDKIVTTIGPGSYTGIRIGLTTAKTMGWALNIPVVGVSSLEVMAYQGRFFEGYICPFIDARRGMVFAGVYQWKQNELYLVYEEKNISMEKVLNKLKEDGMPVLFLSPDMKIHEGQIKEVLAEMAVIPEQPHQLIRPGFIGLAGSKKDPASVHELTPNYLRLAEAEAKWLNRMKEK</sequence>
<evidence type="ECO:0000259" key="1">
    <source>
        <dbReference type="Pfam" id="PF00814"/>
    </source>
</evidence>
<dbReference type="AlphaFoldDB" id="A0A8J2TNI0"/>